<dbReference type="PANTHER" id="PTHR10739">
    <property type="entry name" value="CYTIDYLYLTRANSFERASE"/>
    <property type="match status" value="1"/>
</dbReference>
<name>A0A9J6CQC3_POLVA</name>
<comment type="caution">
    <text evidence="12">The sequence shown here is derived from an EMBL/GenBank/DDBJ whole genome shotgun (WGS) entry which is preliminary data.</text>
</comment>
<comment type="pathway">
    <text evidence="9">Phospholipid metabolism; phosphatidylcholine biosynthesis; phosphatidylcholine from phosphocholine: step 1/2.</text>
</comment>
<evidence type="ECO:0000256" key="1">
    <source>
        <dbReference type="ARBA" id="ARBA00005189"/>
    </source>
</evidence>
<feature type="domain" description="Cytidyltransferase-like" evidence="11">
    <location>
        <begin position="44"/>
        <end position="173"/>
    </location>
</feature>
<evidence type="ECO:0000313" key="12">
    <source>
        <dbReference type="EMBL" id="KAG5683806.1"/>
    </source>
</evidence>
<dbReference type="Gene3D" id="3.40.50.620">
    <property type="entry name" value="HUPs"/>
    <property type="match status" value="1"/>
</dbReference>
<dbReference type="FunFam" id="3.40.50.620:FF:000016">
    <property type="entry name" value="Putative choline-phosphate cytidylyltransferase B"/>
    <property type="match status" value="1"/>
</dbReference>
<dbReference type="InterPro" id="IPR041723">
    <property type="entry name" value="CCT"/>
</dbReference>
<dbReference type="PANTHER" id="PTHR10739:SF13">
    <property type="entry name" value="CHOLINE-PHOSPHATE CYTIDYLYLTRANSFERASE"/>
    <property type="match status" value="1"/>
</dbReference>
<dbReference type="GO" id="GO:0031210">
    <property type="term" value="F:phosphatidylcholine binding"/>
    <property type="evidence" value="ECO:0007669"/>
    <property type="project" value="TreeGrafter"/>
</dbReference>
<dbReference type="NCBIfam" id="TIGR00125">
    <property type="entry name" value="cyt_tran_rel"/>
    <property type="match status" value="1"/>
</dbReference>
<protein>
    <recommendedName>
        <fullName evidence="10">choline-phosphate cytidylyltransferase</fullName>
        <ecNumber evidence="10">2.7.7.15</ecNumber>
    </recommendedName>
</protein>
<dbReference type="OrthoDB" id="17102at2759"/>
<comment type="pathway">
    <text evidence="1">Lipid metabolism.</text>
</comment>
<dbReference type="EMBL" id="JADBJN010000001">
    <property type="protein sequence ID" value="KAG5683806.1"/>
    <property type="molecule type" value="Genomic_DNA"/>
</dbReference>
<keyword evidence="5" id="KW-0548">Nucleotidyltransferase</keyword>
<organism evidence="12 13">
    <name type="scientific">Polypedilum vanderplanki</name>
    <name type="common">Sleeping chironomid midge</name>
    <dbReference type="NCBI Taxonomy" id="319348"/>
    <lineage>
        <taxon>Eukaryota</taxon>
        <taxon>Metazoa</taxon>
        <taxon>Ecdysozoa</taxon>
        <taxon>Arthropoda</taxon>
        <taxon>Hexapoda</taxon>
        <taxon>Insecta</taxon>
        <taxon>Pterygota</taxon>
        <taxon>Neoptera</taxon>
        <taxon>Endopterygota</taxon>
        <taxon>Diptera</taxon>
        <taxon>Nematocera</taxon>
        <taxon>Chironomoidea</taxon>
        <taxon>Chironomidae</taxon>
        <taxon>Chironominae</taxon>
        <taxon>Polypedilum</taxon>
        <taxon>Polypedilum</taxon>
    </lineage>
</organism>
<dbReference type="Proteomes" id="UP001107558">
    <property type="component" value="Chromosome 1"/>
</dbReference>
<gene>
    <name evidence="12" type="ORF">PVAND_013070</name>
</gene>
<accession>A0A9J6CQC3</accession>
<reference evidence="12" key="1">
    <citation type="submission" date="2021-03" db="EMBL/GenBank/DDBJ databases">
        <title>Chromosome level genome of the anhydrobiotic midge Polypedilum vanderplanki.</title>
        <authorList>
            <person name="Yoshida Y."/>
            <person name="Kikawada T."/>
            <person name="Gusev O."/>
        </authorList>
    </citation>
    <scope>NUCLEOTIDE SEQUENCE</scope>
    <source>
        <strain evidence="12">NIAS01</strain>
        <tissue evidence="12">Whole body or cell culture</tissue>
    </source>
</reference>
<keyword evidence="7" id="KW-0594">Phospholipid biosynthesis</keyword>
<evidence type="ECO:0000256" key="9">
    <source>
        <dbReference type="ARBA" id="ARBA00025706"/>
    </source>
</evidence>
<evidence type="ECO:0000256" key="10">
    <source>
        <dbReference type="ARBA" id="ARBA00026101"/>
    </source>
</evidence>
<evidence type="ECO:0000256" key="4">
    <source>
        <dbReference type="ARBA" id="ARBA00022679"/>
    </source>
</evidence>
<sequence length="264" mass="30771">MTLKPAPFSNDPEAIAELIQCDYSSKITFEMAKNQLNTRKIRIYCDGIYDMFHAGHARQFLQAKNIFPNCETYLIVGVCNDELTHSKKGRTVMKDFERYEMIRHCRYVDEVLRDAPWKITPEFLCEHKIDFVAQDSTPYISGDCDVYKDVKEMEMFVATQRTDGISTTDIITRIIKNYEIYVKRNLLRGYTAKELNVSFLTEKKIQFASKFSGLLETIQNVKSEMTKKWFKWTSPAWVEKSIKYDENQLEELLSTDIGSSGDHL</sequence>
<keyword evidence="8" id="KW-1208">Phospholipid metabolism</keyword>
<keyword evidence="3" id="KW-0444">Lipid biosynthesis</keyword>
<dbReference type="InterPro" id="IPR004821">
    <property type="entry name" value="Cyt_trans-like"/>
</dbReference>
<dbReference type="AlphaFoldDB" id="A0A9J6CQC3"/>
<proteinExistence type="inferred from homology"/>
<keyword evidence="13" id="KW-1185">Reference proteome</keyword>
<dbReference type="InterPro" id="IPR045049">
    <property type="entry name" value="Pcy1-like"/>
</dbReference>
<evidence type="ECO:0000256" key="8">
    <source>
        <dbReference type="ARBA" id="ARBA00023264"/>
    </source>
</evidence>
<evidence type="ECO:0000256" key="5">
    <source>
        <dbReference type="ARBA" id="ARBA00022695"/>
    </source>
</evidence>
<evidence type="ECO:0000256" key="3">
    <source>
        <dbReference type="ARBA" id="ARBA00022516"/>
    </source>
</evidence>
<evidence type="ECO:0000256" key="2">
    <source>
        <dbReference type="ARBA" id="ARBA00010101"/>
    </source>
</evidence>
<comment type="similarity">
    <text evidence="2">Belongs to the cytidylyltransferase family.</text>
</comment>
<evidence type="ECO:0000313" key="13">
    <source>
        <dbReference type="Proteomes" id="UP001107558"/>
    </source>
</evidence>
<dbReference type="InterPro" id="IPR014729">
    <property type="entry name" value="Rossmann-like_a/b/a_fold"/>
</dbReference>
<dbReference type="SUPFAM" id="SSF52374">
    <property type="entry name" value="Nucleotidylyl transferase"/>
    <property type="match status" value="1"/>
</dbReference>
<evidence type="ECO:0000256" key="7">
    <source>
        <dbReference type="ARBA" id="ARBA00023209"/>
    </source>
</evidence>
<dbReference type="Pfam" id="PF01467">
    <property type="entry name" value="CTP_transf_like"/>
    <property type="match status" value="1"/>
</dbReference>
<evidence type="ECO:0000259" key="11">
    <source>
        <dbReference type="Pfam" id="PF01467"/>
    </source>
</evidence>
<keyword evidence="6" id="KW-0443">Lipid metabolism</keyword>
<keyword evidence="4" id="KW-0808">Transferase</keyword>
<evidence type="ECO:0000256" key="6">
    <source>
        <dbReference type="ARBA" id="ARBA00023098"/>
    </source>
</evidence>
<dbReference type="EC" id="2.7.7.15" evidence="10"/>
<dbReference type="CDD" id="cd02174">
    <property type="entry name" value="CCT"/>
    <property type="match status" value="1"/>
</dbReference>
<dbReference type="GO" id="GO:0004105">
    <property type="term" value="F:choline-phosphate cytidylyltransferase activity"/>
    <property type="evidence" value="ECO:0007669"/>
    <property type="project" value="UniProtKB-EC"/>
</dbReference>